<dbReference type="Proteomes" id="UP000054978">
    <property type="component" value="Unassembled WGS sequence"/>
</dbReference>
<keyword evidence="3" id="KW-1185">Reference proteome</keyword>
<feature type="transmembrane region" description="Helical" evidence="1">
    <location>
        <begin position="106"/>
        <end position="127"/>
    </location>
</feature>
<feature type="transmembrane region" description="Helical" evidence="1">
    <location>
        <begin position="72"/>
        <end position="94"/>
    </location>
</feature>
<keyword evidence="1" id="KW-0812">Transmembrane</keyword>
<sequence>MRSSFETTTRHVVLWLPVFLGVIEYILRVGFRQPGKEEFFPISLVASGISLNVAVTAFPGEIGADCRRRFEQAIFIANLGIFASLGGVILWIYLLVAAFNEEVKGILPLHPLLESLVYYLCSVFLTVRRAKVAKC</sequence>
<evidence type="ECO:0000313" key="2">
    <source>
        <dbReference type="EMBL" id="SAK82083.1"/>
    </source>
</evidence>
<feature type="transmembrane region" description="Helical" evidence="1">
    <location>
        <begin position="39"/>
        <end position="60"/>
    </location>
</feature>
<dbReference type="OrthoDB" id="9132188at2"/>
<name>A0A158CI89_9BURK</name>
<gene>
    <name evidence="2" type="ORF">AWB83_04370</name>
</gene>
<dbReference type="AlphaFoldDB" id="A0A158CI89"/>
<keyword evidence="1" id="KW-1133">Transmembrane helix</keyword>
<evidence type="ECO:0000256" key="1">
    <source>
        <dbReference type="SAM" id="Phobius"/>
    </source>
</evidence>
<keyword evidence="1" id="KW-0472">Membrane</keyword>
<reference evidence="2" key="1">
    <citation type="submission" date="2016-01" db="EMBL/GenBank/DDBJ databases">
        <authorList>
            <person name="Peeters C."/>
        </authorList>
    </citation>
    <scope>NUCLEOTIDE SEQUENCE [LARGE SCALE GENOMIC DNA]</scope>
    <source>
        <strain evidence="2">LMG 29326</strain>
    </source>
</reference>
<comment type="caution">
    <text evidence="2">The sequence shown here is derived from an EMBL/GenBank/DDBJ whole genome shotgun (WGS) entry which is preliminary data.</text>
</comment>
<dbReference type="EMBL" id="FCOB02000021">
    <property type="protein sequence ID" value="SAK82083.1"/>
    <property type="molecule type" value="Genomic_DNA"/>
</dbReference>
<evidence type="ECO:0000313" key="3">
    <source>
        <dbReference type="Proteomes" id="UP000054978"/>
    </source>
</evidence>
<proteinExistence type="predicted"/>
<feature type="transmembrane region" description="Helical" evidence="1">
    <location>
        <begin position="12"/>
        <end position="27"/>
    </location>
</feature>
<dbReference type="RefSeq" id="WP_087047750.1">
    <property type="nucleotide sequence ID" value="NZ_FCOB02000021.1"/>
</dbReference>
<organism evidence="2 3">
    <name type="scientific">Caballeronia ptereochthonis</name>
    <dbReference type="NCBI Taxonomy" id="1777144"/>
    <lineage>
        <taxon>Bacteria</taxon>
        <taxon>Pseudomonadati</taxon>
        <taxon>Pseudomonadota</taxon>
        <taxon>Betaproteobacteria</taxon>
        <taxon>Burkholderiales</taxon>
        <taxon>Burkholderiaceae</taxon>
        <taxon>Caballeronia</taxon>
    </lineage>
</organism>
<protein>
    <submittedName>
        <fullName evidence="2">Uncharacterized protein</fullName>
    </submittedName>
</protein>
<dbReference type="STRING" id="1777144.AWB83_04370"/>
<accession>A0A158CI89</accession>